<dbReference type="RefSeq" id="WP_184831204.1">
    <property type="nucleotide sequence ID" value="NZ_JACHMN010000001.1"/>
</dbReference>
<protein>
    <submittedName>
        <fullName evidence="4">Putative N-acetyltransferase YhbS</fullName>
    </submittedName>
</protein>
<dbReference type="CDD" id="cd04301">
    <property type="entry name" value="NAT_SF"/>
    <property type="match status" value="1"/>
</dbReference>
<gene>
    <name evidence="4" type="ORF">F4553_000359</name>
</gene>
<sequence length="150" mass="16443">MTVTLRSPRPDEADELTELILRSKAHWGYDQDFIDLIRADMAVDLDSPRLRLATVAEVDGRPAAMMLLLDGPPSLLLDSLFVEPWAIGTGLGTMLFRLAVDHARMIGCTEIRLASDPHAEGFYLRLGAVRVGENISPTTGVAHPRLILAL</sequence>
<proteinExistence type="predicted"/>
<name>A0A841BJI6_9ACTN</name>
<accession>A0A841BJI6</accession>
<evidence type="ECO:0000256" key="2">
    <source>
        <dbReference type="ARBA" id="ARBA00023315"/>
    </source>
</evidence>
<dbReference type="Pfam" id="PF00583">
    <property type="entry name" value="Acetyltransf_1"/>
    <property type="match status" value="1"/>
</dbReference>
<dbReference type="Gene3D" id="3.40.630.30">
    <property type="match status" value="1"/>
</dbReference>
<dbReference type="PANTHER" id="PTHR43877">
    <property type="entry name" value="AMINOALKYLPHOSPHONATE N-ACETYLTRANSFERASE-RELATED-RELATED"/>
    <property type="match status" value="1"/>
</dbReference>
<keyword evidence="5" id="KW-1185">Reference proteome</keyword>
<organism evidence="4 5">
    <name type="scientific">Allocatelliglobosispora scoriae</name>
    <dbReference type="NCBI Taxonomy" id="643052"/>
    <lineage>
        <taxon>Bacteria</taxon>
        <taxon>Bacillati</taxon>
        <taxon>Actinomycetota</taxon>
        <taxon>Actinomycetes</taxon>
        <taxon>Micromonosporales</taxon>
        <taxon>Micromonosporaceae</taxon>
        <taxon>Allocatelliglobosispora</taxon>
    </lineage>
</organism>
<keyword evidence="2" id="KW-0012">Acyltransferase</keyword>
<dbReference type="AlphaFoldDB" id="A0A841BJI6"/>
<evidence type="ECO:0000259" key="3">
    <source>
        <dbReference type="PROSITE" id="PS51186"/>
    </source>
</evidence>
<dbReference type="InterPro" id="IPR050832">
    <property type="entry name" value="Bact_Acetyltransf"/>
</dbReference>
<dbReference type="InterPro" id="IPR016181">
    <property type="entry name" value="Acyl_CoA_acyltransferase"/>
</dbReference>
<evidence type="ECO:0000313" key="4">
    <source>
        <dbReference type="EMBL" id="MBB5866980.1"/>
    </source>
</evidence>
<dbReference type="EMBL" id="JACHMN010000001">
    <property type="protein sequence ID" value="MBB5866980.1"/>
    <property type="molecule type" value="Genomic_DNA"/>
</dbReference>
<evidence type="ECO:0000313" key="5">
    <source>
        <dbReference type="Proteomes" id="UP000587527"/>
    </source>
</evidence>
<dbReference type="PROSITE" id="PS51186">
    <property type="entry name" value="GNAT"/>
    <property type="match status" value="1"/>
</dbReference>
<dbReference type="GO" id="GO:0016747">
    <property type="term" value="F:acyltransferase activity, transferring groups other than amino-acyl groups"/>
    <property type="evidence" value="ECO:0007669"/>
    <property type="project" value="InterPro"/>
</dbReference>
<reference evidence="4 5" key="1">
    <citation type="submission" date="2020-08" db="EMBL/GenBank/DDBJ databases">
        <title>Sequencing the genomes of 1000 actinobacteria strains.</title>
        <authorList>
            <person name="Klenk H.-P."/>
        </authorList>
    </citation>
    <scope>NUCLEOTIDE SEQUENCE [LARGE SCALE GENOMIC DNA]</scope>
    <source>
        <strain evidence="4 5">DSM 45362</strain>
    </source>
</reference>
<feature type="domain" description="N-acetyltransferase" evidence="3">
    <location>
        <begin position="3"/>
        <end position="150"/>
    </location>
</feature>
<evidence type="ECO:0000256" key="1">
    <source>
        <dbReference type="ARBA" id="ARBA00022679"/>
    </source>
</evidence>
<dbReference type="InterPro" id="IPR000182">
    <property type="entry name" value="GNAT_dom"/>
</dbReference>
<keyword evidence="1 4" id="KW-0808">Transferase</keyword>
<dbReference type="SUPFAM" id="SSF55729">
    <property type="entry name" value="Acyl-CoA N-acyltransferases (Nat)"/>
    <property type="match status" value="1"/>
</dbReference>
<dbReference type="Proteomes" id="UP000587527">
    <property type="component" value="Unassembled WGS sequence"/>
</dbReference>
<dbReference type="PANTHER" id="PTHR43877:SF1">
    <property type="entry name" value="ACETYLTRANSFERASE"/>
    <property type="match status" value="1"/>
</dbReference>
<comment type="caution">
    <text evidence="4">The sequence shown here is derived from an EMBL/GenBank/DDBJ whole genome shotgun (WGS) entry which is preliminary data.</text>
</comment>